<dbReference type="Gene3D" id="1.20.1280.50">
    <property type="match status" value="1"/>
</dbReference>
<reference evidence="1" key="1">
    <citation type="submission" date="2020-11" db="EMBL/GenBank/DDBJ databases">
        <authorList>
            <consortium name="DOE Joint Genome Institute"/>
            <person name="Ahrendt S."/>
            <person name="Riley R."/>
            <person name="Andreopoulos W."/>
            <person name="Labutti K."/>
            <person name="Pangilinan J."/>
            <person name="Ruiz-Duenas F.J."/>
            <person name="Barrasa J.M."/>
            <person name="Sanchez-Garcia M."/>
            <person name="Camarero S."/>
            <person name="Miyauchi S."/>
            <person name="Serrano A."/>
            <person name="Linde D."/>
            <person name="Babiker R."/>
            <person name="Drula E."/>
            <person name="Ayuso-Fernandez I."/>
            <person name="Pacheco R."/>
            <person name="Padilla G."/>
            <person name="Ferreira P."/>
            <person name="Barriuso J."/>
            <person name="Kellner H."/>
            <person name="Castanera R."/>
            <person name="Alfaro M."/>
            <person name="Ramirez L."/>
            <person name="Pisabarro A.G."/>
            <person name="Kuo A."/>
            <person name="Tritt A."/>
            <person name="Lipzen A."/>
            <person name="He G."/>
            <person name="Yan M."/>
            <person name="Ng V."/>
            <person name="Cullen D."/>
            <person name="Martin F."/>
            <person name="Rosso M.-N."/>
            <person name="Henrissat B."/>
            <person name="Hibbett D."/>
            <person name="Martinez A.T."/>
            <person name="Grigoriev I.V."/>
        </authorList>
    </citation>
    <scope>NUCLEOTIDE SEQUENCE</scope>
    <source>
        <strain evidence="1">AH 40177</strain>
    </source>
</reference>
<organism evidence="1 2">
    <name type="scientific">Rhodocollybia butyracea</name>
    <dbReference type="NCBI Taxonomy" id="206335"/>
    <lineage>
        <taxon>Eukaryota</taxon>
        <taxon>Fungi</taxon>
        <taxon>Dikarya</taxon>
        <taxon>Basidiomycota</taxon>
        <taxon>Agaricomycotina</taxon>
        <taxon>Agaricomycetes</taxon>
        <taxon>Agaricomycetidae</taxon>
        <taxon>Agaricales</taxon>
        <taxon>Marasmiineae</taxon>
        <taxon>Omphalotaceae</taxon>
        <taxon>Rhodocollybia</taxon>
    </lineage>
</organism>
<dbReference type="AlphaFoldDB" id="A0A9P5Q259"/>
<gene>
    <name evidence="1" type="ORF">BDP27DRAFT_435015</name>
</gene>
<proteinExistence type="predicted"/>
<dbReference type="OrthoDB" id="3266451at2759"/>
<sequence length="233" mass="26721">MVVQAEKQRLVAQRAKLHSLLSPMSPIRRLSNEVLLHIFEYVCEENLLQSYPWFSDRRPLIELISPVITYLPTMAISSVCSRWRVLALSSPSLWANIKVEMYTPAGEKATALVGFVDTVARFLERSGNWPLSLSLYMEGIPSYETGQPPLTFLTQHARRWKTFMYRGDCLLTKCPSVKSLGLVGWEDYDLESSTHYMSRNITSLTIMRDYDSYLELVLLTFNLPSLNTIVLDM</sequence>
<dbReference type="InterPro" id="IPR036047">
    <property type="entry name" value="F-box-like_dom_sf"/>
</dbReference>
<name>A0A9P5Q259_9AGAR</name>
<dbReference type="SUPFAM" id="SSF81383">
    <property type="entry name" value="F-box domain"/>
    <property type="match status" value="1"/>
</dbReference>
<evidence type="ECO:0008006" key="3">
    <source>
        <dbReference type="Google" id="ProtNLM"/>
    </source>
</evidence>
<protein>
    <recommendedName>
        <fullName evidence="3">F-box domain-containing protein</fullName>
    </recommendedName>
</protein>
<evidence type="ECO:0000313" key="2">
    <source>
        <dbReference type="Proteomes" id="UP000772434"/>
    </source>
</evidence>
<comment type="caution">
    <text evidence="1">The sequence shown here is derived from an EMBL/GenBank/DDBJ whole genome shotgun (WGS) entry which is preliminary data.</text>
</comment>
<dbReference type="Proteomes" id="UP000772434">
    <property type="component" value="Unassembled WGS sequence"/>
</dbReference>
<dbReference type="EMBL" id="JADNRY010000026">
    <property type="protein sequence ID" value="KAF9072205.1"/>
    <property type="molecule type" value="Genomic_DNA"/>
</dbReference>
<evidence type="ECO:0000313" key="1">
    <source>
        <dbReference type="EMBL" id="KAF9072205.1"/>
    </source>
</evidence>
<accession>A0A9P5Q259</accession>
<keyword evidence="2" id="KW-1185">Reference proteome</keyword>